<gene>
    <name evidence="1" type="ORF">rsdtw13_32070</name>
</gene>
<proteinExistence type="predicted"/>
<keyword evidence="2" id="KW-1185">Reference proteome</keyword>
<dbReference type="EMBL" id="BROD01000001">
    <property type="protein sequence ID" value="GKX67949.1"/>
    <property type="molecule type" value="Genomic_DNA"/>
</dbReference>
<reference evidence="1" key="1">
    <citation type="journal article" date="2025" name="Int. J. Syst. Evol. Microbiol.">
        <title>Inconstantimicrobium mannanitabidum sp. nov., a novel member of the family Clostridiaceae isolated from anoxic soil under the treatment of reductive soil disinfestation.</title>
        <authorList>
            <person name="Ueki A."/>
            <person name="Tonouchi A."/>
            <person name="Honma S."/>
            <person name="Kaku N."/>
            <person name="Ueki K."/>
        </authorList>
    </citation>
    <scope>NUCLEOTIDE SEQUENCE</scope>
    <source>
        <strain evidence="1">TW13</strain>
    </source>
</reference>
<dbReference type="Proteomes" id="UP001058074">
    <property type="component" value="Unassembled WGS sequence"/>
</dbReference>
<protein>
    <submittedName>
        <fullName evidence="1">DNA-binding response regulator</fullName>
    </submittedName>
</protein>
<comment type="caution">
    <text evidence="1">The sequence shown here is derived from an EMBL/GenBank/DDBJ whole genome shotgun (WGS) entry which is preliminary data.</text>
</comment>
<evidence type="ECO:0000313" key="1">
    <source>
        <dbReference type="EMBL" id="GKX67949.1"/>
    </source>
</evidence>
<evidence type="ECO:0000313" key="2">
    <source>
        <dbReference type="Proteomes" id="UP001058074"/>
    </source>
</evidence>
<sequence length="238" mass="28043">MIIGLCDDDKTQLEYLSVLIKTWANVRNIFCEIKTYNSAEELIFENMESYAFDILILDIQMGDMNGIELAKKIRTQDEELMIIFLTGIKDYVLDGYEVNAFRYILKPVRLDNLYILLDEVNNKLKKSNKKYYIFNYSGETIKLEQGQILYIESIKHYVNIVTLDKSYEIKSTINQVFENLEHEDFISVHRSYIVNLKHVDRINKSSCMLSNGVEVPISRSNYKNFNEAFIKYYRGQQL</sequence>
<accession>A0ACB5RFT4</accession>
<keyword evidence="1" id="KW-0238">DNA-binding</keyword>
<organism evidence="1 2">
    <name type="scientific">Inconstantimicrobium mannanitabidum</name>
    <dbReference type="NCBI Taxonomy" id="1604901"/>
    <lineage>
        <taxon>Bacteria</taxon>
        <taxon>Bacillati</taxon>
        <taxon>Bacillota</taxon>
        <taxon>Clostridia</taxon>
        <taxon>Eubacteriales</taxon>
        <taxon>Clostridiaceae</taxon>
        <taxon>Inconstantimicrobium</taxon>
    </lineage>
</organism>
<name>A0ACB5RFT4_9CLOT</name>